<gene>
    <name evidence="2" type="ORF">O181_117551</name>
</gene>
<organism evidence="2 3">
    <name type="scientific">Austropuccinia psidii MF-1</name>
    <dbReference type="NCBI Taxonomy" id="1389203"/>
    <lineage>
        <taxon>Eukaryota</taxon>
        <taxon>Fungi</taxon>
        <taxon>Dikarya</taxon>
        <taxon>Basidiomycota</taxon>
        <taxon>Pucciniomycotina</taxon>
        <taxon>Pucciniomycetes</taxon>
        <taxon>Pucciniales</taxon>
        <taxon>Sphaerophragmiaceae</taxon>
        <taxon>Austropuccinia</taxon>
    </lineage>
</organism>
<evidence type="ECO:0000256" key="1">
    <source>
        <dbReference type="SAM" id="MobiDB-lite"/>
    </source>
</evidence>
<proteinExistence type="predicted"/>
<comment type="caution">
    <text evidence="2">The sequence shown here is derived from an EMBL/GenBank/DDBJ whole genome shotgun (WGS) entry which is preliminary data.</text>
</comment>
<feature type="compositionally biased region" description="Polar residues" evidence="1">
    <location>
        <begin position="13"/>
        <end position="26"/>
    </location>
</feature>
<evidence type="ECO:0000313" key="3">
    <source>
        <dbReference type="Proteomes" id="UP000765509"/>
    </source>
</evidence>
<protein>
    <submittedName>
        <fullName evidence="2">Uncharacterized protein</fullName>
    </submittedName>
</protein>
<sequence length="81" mass="9625">MPFQHSPPERQTRAQGRSQAILTPTSRAPLDSIPAVPQLRSQFGRRRTIQEGRKRDKKIKFFSRSSWWFSSNLKDHFQRSW</sequence>
<name>A0A9Q3PY15_9BASI</name>
<reference evidence="2" key="1">
    <citation type="submission" date="2021-03" db="EMBL/GenBank/DDBJ databases">
        <title>Draft genome sequence of rust myrtle Austropuccinia psidii MF-1, a brazilian biotype.</title>
        <authorList>
            <person name="Quecine M.C."/>
            <person name="Pachon D.M.R."/>
            <person name="Bonatelli M.L."/>
            <person name="Correr F.H."/>
            <person name="Franceschini L.M."/>
            <person name="Leite T.F."/>
            <person name="Margarido G.R.A."/>
            <person name="Almeida C.A."/>
            <person name="Ferrarezi J.A."/>
            <person name="Labate C.A."/>
        </authorList>
    </citation>
    <scope>NUCLEOTIDE SEQUENCE</scope>
    <source>
        <strain evidence="2">MF-1</strain>
    </source>
</reference>
<evidence type="ECO:0000313" key="2">
    <source>
        <dbReference type="EMBL" id="MBW0577836.1"/>
    </source>
</evidence>
<feature type="region of interest" description="Disordered" evidence="1">
    <location>
        <begin position="1"/>
        <end position="32"/>
    </location>
</feature>
<accession>A0A9Q3PY15</accession>
<dbReference type="EMBL" id="AVOT02101488">
    <property type="protein sequence ID" value="MBW0577836.1"/>
    <property type="molecule type" value="Genomic_DNA"/>
</dbReference>
<dbReference type="Proteomes" id="UP000765509">
    <property type="component" value="Unassembled WGS sequence"/>
</dbReference>
<keyword evidence="3" id="KW-1185">Reference proteome</keyword>
<dbReference type="AlphaFoldDB" id="A0A9Q3PY15"/>